<protein>
    <submittedName>
        <fullName evidence="3">Nucleoside-diphosphate-sugar epimerase</fullName>
    </submittedName>
</protein>
<dbReference type="RefSeq" id="WP_167940131.1">
    <property type="nucleotide sequence ID" value="NZ_JAATJA010000001.1"/>
</dbReference>
<dbReference type="Gene3D" id="3.40.50.720">
    <property type="entry name" value="NAD(P)-binding Rossmann-like Domain"/>
    <property type="match status" value="1"/>
</dbReference>
<accession>A0A846QKR3</accession>
<dbReference type="SUPFAM" id="SSF51735">
    <property type="entry name" value="NAD(P)-binding Rossmann-fold domains"/>
    <property type="match status" value="1"/>
</dbReference>
<dbReference type="AlphaFoldDB" id="A0A846QKR3"/>
<sequence length="335" mass="35634">MNDTPGLPIICVTGANGFVGRHLLRLLTSRGHTVRAAVRLAMAPILPPAEDIHYQQSACGNVGPDTDWSAFLEGADCVVHLAARVHVMHDSHPDPESAFREVNVLGTKRLAEQAADAGVRRLVFVSTAKVNGEGRAAPYTPADAPAPDDAYARSKHQAEMALAEVCARTGLECVIVRPPLVYGPGVGANFLRLMRAVDNGLPLPLGAIHNRRSLLFSGNLADVLATCAAHPNAAGHTFLASDGEDVSTPDLIRRIARALGRRARLWNIPPSLLALAAALTGRGPAIRRLTGSLAVDASALRDGIGWTPPFSLDQGLAETADWFIRSRRMHPGARQ</sequence>
<evidence type="ECO:0000313" key="4">
    <source>
        <dbReference type="Proteomes" id="UP000580856"/>
    </source>
</evidence>
<dbReference type="Proteomes" id="UP000580856">
    <property type="component" value="Unassembled WGS sequence"/>
</dbReference>
<evidence type="ECO:0000259" key="2">
    <source>
        <dbReference type="Pfam" id="PF01370"/>
    </source>
</evidence>
<keyword evidence="4" id="KW-1185">Reference proteome</keyword>
<dbReference type="PANTHER" id="PTHR43000">
    <property type="entry name" value="DTDP-D-GLUCOSE 4,6-DEHYDRATASE-RELATED"/>
    <property type="match status" value="1"/>
</dbReference>
<feature type="domain" description="NAD-dependent epimerase/dehydratase" evidence="2">
    <location>
        <begin position="10"/>
        <end position="235"/>
    </location>
</feature>
<proteinExistence type="inferred from homology"/>
<name>A0A846QKR3_9BACT</name>
<dbReference type="InterPro" id="IPR036291">
    <property type="entry name" value="NAD(P)-bd_dom_sf"/>
</dbReference>
<dbReference type="CDD" id="cd05232">
    <property type="entry name" value="UDP_G4E_4_SDR_e"/>
    <property type="match status" value="1"/>
</dbReference>
<evidence type="ECO:0000313" key="3">
    <source>
        <dbReference type="EMBL" id="NJB67042.1"/>
    </source>
</evidence>
<gene>
    <name evidence="3" type="ORF">GGQ74_000682</name>
</gene>
<comment type="caution">
    <text evidence="3">The sequence shown here is derived from an EMBL/GenBank/DDBJ whole genome shotgun (WGS) entry which is preliminary data.</text>
</comment>
<organism evidence="3 4">
    <name type="scientific">Desulfobaculum xiamenense</name>
    <dbReference type="NCBI Taxonomy" id="995050"/>
    <lineage>
        <taxon>Bacteria</taxon>
        <taxon>Pseudomonadati</taxon>
        <taxon>Thermodesulfobacteriota</taxon>
        <taxon>Desulfovibrionia</taxon>
        <taxon>Desulfovibrionales</taxon>
        <taxon>Desulfovibrionaceae</taxon>
        <taxon>Desulfobaculum</taxon>
    </lineage>
</organism>
<dbReference type="EMBL" id="JAATJA010000001">
    <property type="protein sequence ID" value="NJB67042.1"/>
    <property type="molecule type" value="Genomic_DNA"/>
</dbReference>
<evidence type="ECO:0000256" key="1">
    <source>
        <dbReference type="ARBA" id="ARBA00007637"/>
    </source>
</evidence>
<dbReference type="Pfam" id="PF01370">
    <property type="entry name" value="Epimerase"/>
    <property type="match status" value="1"/>
</dbReference>
<dbReference type="InterPro" id="IPR001509">
    <property type="entry name" value="Epimerase_deHydtase"/>
</dbReference>
<reference evidence="3 4" key="1">
    <citation type="submission" date="2020-03" db="EMBL/GenBank/DDBJ databases">
        <title>Genomic Encyclopedia of Type Strains, Phase IV (KMG-IV): sequencing the most valuable type-strain genomes for metagenomic binning, comparative biology and taxonomic classification.</title>
        <authorList>
            <person name="Goeker M."/>
        </authorList>
    </citation>
    <scope>NUCLEOTIDE SEQUENCE [LARGE SCALE GENOMIC DNA]</scope>
    <source>
        <strain evidence="3 4">DSM 24233</strain>
    </source>
</reference>
<comment type="similarity">
    <text evidence="1">Belongs to the NAD(P)-dependent epimerase/dehydratase family.</text>
</comment>